<name>A0A8S5PG77_9CAUD</name>
<proteinExistence type="predicted"/>
<reference evidence="1" key="1">
    <citation type="journal article" date="2021" name="Proc. Natl. Acad. Sci. U.S.A.">
        <title>A Catalog of Tens of Thousands of Viruses from Human Metagenomes Reveals Hidden Associations with Chronic Diseases.</title>
        <authorList>
            <person name="Tisza M.J."/>
            <person name="Buck C.B."/>
        </authorList>
    </citation>
    <scope>NUCLEOTIDE SEQUENCE</scope>
    <source>
        <strain evidence="1">CtMkg9</strain>
    </source>
</reference>
<dbReference type="EMBL" id="BK015410">
    <property type="protein sequence ID" value="DAE05443.1"/>
    <property type="molecule type" value="Genomic_DNA"/>
</dbReference>
<protein>
    <submittedName>
        <fullName evidence="1">Uncharacterized protein</fullName>
    </submittedName>
</protein>
<evidence type="ECO:0000313" key="1">
    <source>
        <dbReference type="EMBL" id="DAE05443.1"/>
    </source>
</evidence>
<accession>A0A8S5PG77</accession>
<sequence>MRGSIIANYIDDEYRRKKFYENKKRQKCIVDEKRQCDKCKYLNICEDKDEI</sequence>
<organism evidence="1">
    <name type="scientific">Siphoviridae sp. ctMkg9</name>
    <dbReference type="NCBI Taxonomy" id="2825463"/>
    <lineage>
        <taxon>Viruses</taxon>
        <taxon>Duplodnaviria</taxon>
        <taxon>Heunggongvirae</taxon>
        <taxon>Uroviricota</taxon>
        <taxon>Caudoviricetes</taxon>
    </lineage>
</organism>